<organism evidence="2 3">
    <name type="scientific">Saccharopolyspora gregorii</name>
    <dbReference type="NCBI Taxonomy" id="33914"/>
    <lineage>
        <taxon>Bacteria</taxon>
        <taxon>Bacillati</taxon>
        <taxon>Actinomycetota</taxon>
        <taxon>Actinomycetes</taxon>
        <taxon>Pseudonocardiales</taxon>
        <taxon>Pseudonocardiaceae</taxon>
        <taxon>Saccharopolyspora</taxon>
    </lineage>
</organism>
<comment type="caution">
    <text evidence="2">The sequence shown here is derived from an EMBL/GenBank/DDBJ whole genome shotgun (WGS) entry which is preliminary data.</text>
</comment>
<dbReference type="Proteomes" id="UP001500483">
    <property type="component" value="Unassembled WGS sequence"/>
</dbReference>
<evidence type="ECO:0000313" key="2">
    <source>
        <dbReference type="EMBL" id="GAA3355774.1"/>
    </source>
</evidence>
<keyword evidence="3" id="KW-1185">Reference proteome</keyword>
<sequence length="190" mass="18891">MIGAWQRGIGVAALLVCAAGCASNPGTDPANDEFQESPEACSLLTTQAVGDALGAPQVTPEPAGNGCTWSFRGAAEIGPGPALRTLSVRNTVHRSNGETSGSDLALAAVQRAGRDSGGRMQGISGVGDAGVRGSAAGSAEYVFAVGNISVALTVEGQDFDGANAQPIPADAASRAGSRIGQQITTALRRG</sequence>
<evidence type="ECO:0008006" key="4">
    <source>
        <dbReference type="Google" id="ProtNLM"/>
    </source>
</evidence>
<evidence type="ECO:0000313" key="3">
    <source>
        <dbReference type="Proteomes" id="UP001500483"/>
    </source>
</evidence>
<dbReference type="EMBL" id="BAAAYK010000038">
    <property type="protein sequence ID" value="GAA3355774.1"/>
    <property type="molecule type" value="Genomic_DNA"/>
</dbReference>
<evidence type="ECO:0000256" key="1">
    <source>
        <dbReference type="SAM" id="SignalP"/>
    </source>
</evidence>
<accession>A0ABP6RN05</accession>
<protein>
    <recommendedName>
        <fullName evidence="4">DUF3558 domain-containing protein</fullName>
    </recommendedName>
</protein>
<keyword evidence="1" id="KW-0732">Signal</keyword>
<name>A0ABP6RN05_9PSEU</name>
<gene>
    <name evidence="2" type="ORF">GCM10020366_17220</name>
</gene>
<feature type="chain" id="PRO_5046218191" description="DUF3558 domain-containing protein" evidence="1">
    <location>
        <begin position="23"/>
        <end position="190"/>
    </location>
</feature>
<feature type="signal peptide" evidence="1">
    <location>
        <begin position="1"/>
        <end position="22"/>
    </location>
</feature>
<proteinExistence type="predicted"/>
<reference evidence="3" key="1">
    <citation type="journal article" date="2019" name="Int. J. Syst. Evol. Microbiol.">
        <title>The Global Catalogue of Microorganisms (GCM) 10K type strain sequencing project: providing services to taxonomists for standard genome sequencing and annotation.</title>
        <authorList>
            <consortium name="The Broad Institute Genomics Platform"/>
            <consortium name="The Broad Institute Genome Sequencing Center for Infectious Disease"/>
            <person name="Wu L."/>
            <person name="Ma J."/>
        </authorList>
    </citation>
    <scope>NUCLEOTIDE SEQUENCE [LARGE SCALE GENOMIC DNA]</scope>
    <source>
        <strain evidence="3">JCM 9687</strain>
    </source>
</reference>